<organism evidence="2 3">
    <name type="scientific">Panicum miliaceum</name>
    <name type="common">Proso millet</name>
    <name type="synonym">Broomcorn millet</name>
    <dbReference type="NCBI Taxonomy" id="4540"/>
    <lineage>
        <taxon>Eukaryota</taxon>
        <taxon>Viridiplantae</taxon>
        <taxon>Streptophyta</taxon>
        <taxon>Embryophyta</taxon>
        <taxon>Tracheophyta</taxon>
        <taxon>Spermatophyta</taxon>
        <taxon>Magnoliopsida</taxon>
        <taxon>Liliopsida</taxon>
        <taxon>Poales</taxon>
        <taxon>Poaceae</taxon>
        <taxon>PACMAD clade</taxon>
        <taxon>Panicoideae</taxon>
        <taxon>Panicodae</taxon>
        <taxon>Paniceae</taxon>
        <taxon>Panicinae</taxon>
        <taxon>Panicum</taxon>
        <taxon>Panicum sect. Panicum</taxon>
    </lineage>
</organism>
<gene>
    <name evidence="2" type="ORF">C2845_PM11G03500</name>
</gene>
<name>A0A3L6RW33_PANMI</name>
<protein>
    <recommendedName>
        <fullName evidence="4">Secreted protein</fullName>
    </recommendedName>
</protein>
<feature type="signal peptide" evidence="1">
    <location>
        <begin position="1"/>
        <end position="22"/>
    </location>
</feature>
<keyword evidence="3" id="KW-1185">Reference proteome</keyword>
<accession>A0A3L6RW33</accession>
<evidence type="ECO:0000313" key="2">
    <source>
        <dbReference type="EMBL" id="RLN09650.1"/>
    </source>
</evidence>
<feature type="chain" id="PRO_5017964752" description="Secreted protein" evidence="1">
    <location>
        <begin position="23"/>
        <end position="122"/>
    </location>
</feature>
<dbReference type="OrthoDB" id="714371at2759"/>
<reference evidence="3" key="1">
    <citation type="journal article" date="2019" name="Nat. Commun.">
        <title>The genome of broomcorn millet.</title>
        <authorList>
            <person name="Zou C."/>
            <person name="Miki D."/>
            <person name="Li D."/>
            <person name="Tang Q."/>
            <person name="Xiao L."/>
            <person name="Rajput S."/>
            <person name="Deng P."/>
            <person name="Jia W."/>
            <person name="Huang R."/>
            <person name="Zhang M."/>
            <person name="Sun Y."/>
            <person name="Hu J."/>
            <person name="Fu X."/>
            <person name="Schnable P.S."/>
            <person name="Li F."/>
            <person name="Zhang H."/>
            <person name="Feng B."/>
            <person name="Zhu X."/>
            <person name="Liu R."/>
            <person name="Schnable J.C."/>
            <person name="Zhu J.-K."/>
            <person name="Zhang H."/>
        </authorList>
    </citation>
    <scope>NUCLEOTIDE SEQUENCE [LARGE SCALE GENOMIC DNA]</scope>
</reference>
<evidence type="ECO:0000313" key="3">
    <source>
        <dbReference type="Proteomes" id="UP000275267"/>
    </source>
</evidence>
<dbReference type="Proteomes" id="UP000275267">
    <property type="component" value="Unassembled WGS sequence"/>
</dbReference>
<keyword evidence="1" id="KW-0732">Signal</keyword>
<dbReference type="AlphaFoldDB" id="A0A3L6RW33"/>
<evidence type="ECO:0000256" key="1">
    <source>
        <dbReference type="SAM" id="SignalP"/>
    </source>
</evidence>
<sequence>MAKKIKLSLVMIMLAHWQKMNAGRSPIDITTLVTCIATHVKALDNAQVTYLPWEDEYQLKVGVEHFVQGHMMREGPGNSVFMTYLRYDREVDVTTLVIKILKSNVISLTLCVKPTNERVERI</sequence>
<proteinExistence type="predicted"/>
<dbReference type="EMBL" id="PQIB02000007">
    <property type="protein sequence ID" value="RLN09650.1"/>
    <property type="molecule type" value="Genomic_DNA"/>
</dbReference>
<evidence type="ECO:0008006" key="4">
    <source>
        <dbReference type="Google" id="ProtNLM"/>
    </source>
</evidence>
<comment type="caution">
    <text evidence="2">The sequence shown here is derived from an EMBL/GenBank/DDBJ whole genome shotgun (WGS) entry which is preliminary data.</text>
</comment>